<feature type="region of interest" description="Disordered" evidence="3">
    <location>
        <begin position="160"/>
        <end position="220"/>
    </location>
</feature>
<reference evidence="5" key="1">
    <citation type="submission" date="2022-12" db="EMBL/GenBank/DDBJ databases">
        <authorList>
            <person name="Webb A."/>
        </authorList>
    </citation>
    <scope>NUCLEOTIDE SEQUENCE</scope>
    <source>
        <strain evidence="5">Pd1</strain>
    </source>
</reference>
<feature type="compositionally biased region" description="Polar residues" evidence="3">
    <location>
        <begin position="160"/>
        <end position="169"/>
    </location>
</feature>
<proteinExistence type="predicted"/>
<comment type="caution">
    <text evidence="5">The sequence shown here is derived from an EMBL/GenBank/DDBJ whole genome shotgun (WGS) entry which is preliminary data.</text>
</comment>
<dbReference type="EMBL" id="CANTFM010001405">
    <property type="protein sequence ID" value="CAI5739085.1"/>
    <property type="molecule type" value="Genomic_DNA"/>
</dbReference>
<evidence type="ECO:0000259" key="4">
    <source>
        <dbReference type="Pfam" id="PF07727"/>
    </source>
</evidence>
<keyword evidence="2" id="KW-0378">Hydrolase</keyword>
<dbReference type="PANTHER" id="PTHR42648:SF28">
    <property type="entry name" value="TRANSPOSON-ENCODED PROTEIN WITH RIBONUCLEASE H-LIKE AND RETROVIRUS ZINC FINGER-LIKE DOMAINS"/>
    <property type="match status" value="1"/>
</dbReference>
<dbReference type="AlphaFoldDB" id="A0AAV0UQE5"/>
<feature type="compositionally biased region" description="Basic and acidic residues" evidence="3">
    <location>
        <begin position="172"/>
        <end position="196"/>
    </location>
</feature>
<evidence type="ECO:0000256" key="2">
    <source>
        <dbReference type="ARBA" id="ARBA00022801"/>
    </source>
</evidence>
<keyword evidence="6" id="KW-1185">Reference proteome</keyword>
<feature type="compositionally biased region" description="Basic residues" evidence="3">
    <location>
        <begin position="197"/>
        <end position="209"/>
    </location>
</feature>
<evidence type="ECO:0000313" key="6">
    <source>
        <dbReference type="Proteomes" id="UP001162029"/>
    </source>
</evidence>
<dbReference type="Gene3D" id="3.30.420.10">
    <property type="entry name" value="Ribonuclease H-like superfamily/Ribonuclease H"/>
    <property type="match status" value="1"/>
</dbReference>
<evidence type="ECO:0000256" key="3">
    <source>
        <dbReference type="SAM" id="MobiDB-lite"/>
    </source>
</evidence>
<dbReference type="GO" id="GO:0046872">
    <property type="term" value="F:metal ion binding"/>
    <property type="evidence" value="ECO:0007669"/>
    <property type="project" value="UniProtKB-KW"/>
</dbReference>
<keyword evidence="1" id="KW-0479">Metal-binding</keyword>
<sequence>MGNRYLVNFVDHKSNYCRVFLARTKDQAAKKFEHFLAFFEKRFNCQVHVLRTDGGGEYKNMDLLCKSAGVARQVSEARNQRPMSYKLEPQPCVANGPARHRCVWINVYGVPRPEEGFVRTSSALGTTVERSDETKGNRVYIRKDNIVIVMQHIKNIQTFPDTQNGQVQLNPRPEDHDDDFRGDARIAHGNRCDSDKKKKSKGRGKRWTRAPHATRGATKRSMVKTMPATNYVVTALQVHEPDPKTHAEVMSSSKAEGWSKAMLEKIQALEDNDVFKRPAAANLLHSKWVYKTKTDANGAVERLKARLVACGNEQVVGIDYSLTFAAVMEMSTMKVILGLAATWGVPAKRGDIPNAYVKAGKEEHLEILLHVPSGMQIKDERLKALGVDSASDVALE</sequence>
<dbReference type="SUPFAM" id="SSF53098">
    <property type="entry name" value="Ribonuclease H-like"/>
    <property type="match status" value="1"/>
</dbReference>
<dbReference type="GO" id="GO:0016787">
    <property type="term" value="F:hydrolase activity"/>
    <property type="evidence" value="ECO:0007669"/>
    <property type="project" value="UniProtKB-KW"/>
</dbReference>
<organism evidence="5 6">
    <name type="scientific">Peronospora destructor</name>
    <dbReference type="NCBI Taxonomy" id="86335"/>
    <lineage>
        <taxon>Eukaryota</taxon>
        <taxon>Sar</taxon>
        <taxon>Stramenopiles</taxon>
        <taxon>Oomycota</taxon>
        <taxon>Peronosporomycetes</taxon>
        <taxon>Peronosporales</taxon>
        <taxon>Peronosporaceae</taxon>
        <taxon>Peronospora</taxon>
    </lineage>
</organism>
<feature type="domain" description="Reverse transcriptase Ty1/copia-type" evidence="4">
    <location>
        <begin position="273"/>
        <end position="385"/>
    </location>
</feature>
<accession>A0AAV0UQE5</accession>
<dbReference type="Proteomes" id="UP001162029">
    <property type="component" value="Unassembled WGS sequence"/>
</dbReference>
<dbReference type="PANTHER" id="PTHR42648">
    <property type="entry name" value="TRANSPOSASE, PUTATIVE-RELATED"/>
    <property type="match status" value="1"/>
</dbReference>
<name>A0AAV0UQE5_9STRA</name>
<dbReference type="Pfam" id="PF07727">
    <property type="entry name" value="RVT_2"/>
    <property type="match status" value="1"/>
</dbReference>
<dbReference type="InterPro" id="IPR036397">
    <property type="entry name" value="RNaseH_sf"/>
</dbReference>
<dbReference type="InterPro" id="IPR012337">
    <property type="entry name" value="RNaseH-like_sf"/>
</dbReference>
<gene>
    <name evidence="5" type="ORF">PDE001_LOCUS7094</name>
</gene>
<evidence type="ECO:0000313" key="5">
    <source>
        <dbReference type="EMBL" id="CAI5739085.1"/>
    </source>
</evidence>
<dbReference type="InterPro" id="IPR039537">
    <property type="entry name" value="Retrotran_Ty1/copia-like"/>
</dbReference>
<dbReference type="InterPro" id="IPR013103">
    <property type="entry name" value="RVT_2"/>
</dbReference>
<evidence type="ECO:0000256" key="1">
    <source>
        <dbReference type="ARBA" id="ARBA00022723"/>
    </source>
</evidence>
<protein>
    <recommendedName>
        <fullName evidence="4">Reverse transcriptase Ty1/copia-type domain-containing protein</fullName>
    </recommendedName>
</protein>
<dbReference type="GO" id="GO:0003676">
    <property type="term" value="F:nucleic acid binding"/>
    <property type="evidence" value="ECO:0007669"/>
    <property type="project" value="InterPro"/>
</dbReference>